<dbReference type="InterPro" id="IPR000878">
    <property type="entry name" value="4pyrrol_Mease"/>
</dbReference>
<dbReference type="UniPathway" id="UPA00148"/>
<dbReference type="PANTHER" id="PTHR45790:SF4">
    <property type="entry name" value="COBALT-PRECORRIN-4 C(11)-METHYLTRANSFERASE"/>
    <property type="match status" value="1"/>
</dbReference>
<dbReference type="EMBL" id="QXXA01000006">
    <property type="protein sequence ID" value="NBI06475.1"/>
    <property type="molecule type" value="Genomic_DNA"/>
</dbReference>
<dbReference type="EC" id="2.1.1.133" evidence="8"/>
<comment type="pathway">
    <text evidence="1">Cofactor biosynthesis; adenosylcobalamin biosynthesis.</text>
</comment>
<dbReference type="OrthoDB" id="9815856at2"/>
<dbReference type="InterPro" id="IPR014777">
    <property type="entry name" value="4pyrrole_Mease_sub1"/>
</dbReference>
<evidence type="ECO:0000256" key="6">
    <source>
        <dbReference type="ARBA" id="ARBA00022691"/>
    </source>
</evidence>
<dbReference type="GO" id="GO:0046026">
    <property type="term" value="F:precorrin-4 C11-methyltransferase activity"/>
    <property type="evidence" value="ECO:0007669"/>
    <property type="project" value="UniProtKB-EC"/>
</dbReference>
<evidence type="ECO:0000256" key="3">
    <source>
        <dbReference type="ARBA" id="ARBA00022573"/>
    </source>
</evidence>
<organism evidence="8 9">
    <name type="scientific">Senegalia massiliensis</name>
    <dbReference type="NCBI Taxonomy" id="1720316"/>
    <lineage>
        <taxon>Bacteria</taxon>
        <taxon>Bacillati</taxon>
        <taxon>Bacillota</taxon>
        <taxon>Clostridia</taxon>
        <taxon>Eubacteriales</taxon>
        <taxon>Clostridiaceae</taxon>
        <taxon>Senegalia</taxon>
    </lineage>
</organism>
<dbReference type="SUPFAM" id="SSF53790">
    <property type="entry name" value="Tetrapyrrole methylase"/>
    <property type="match status" value="1"/>
</dbReference>
<keyword evidence="5 8" id="KW-0808">Transferase</keyword>
<dbReference type="Proteomes" id="UP000467132">
    <property type="component" value="Unassembled WGS sequence"/>
</dbReference>
<evidence type="ECO:0000313" key="8">
    <source>
        <dbReference type="EMBL" id="NBI06475.1"/>
    </source>
</evidence>
<dbReference type="Gene3D" id="3.40.1010.10">
    <property type="entry name" value="Cobalt-precorrin-4 Transmethylase, Domain 1"/>
    <property type="match status" value="1"/>
</dbReference>
<dbReference type="CDD" id="cd11641">
    <property type="entry name" value="Precorrin-4_C11-MT"/>
    <property type="match status" value="1"/>
</dbReference>
<dbReference type="InterPro" id="IPR050161">
    <property type="entry name" value="Siro_Cobalamin_biosynth"/>
</dbReference>
<dbReference type="NCBIfam" id="TIGR01465">
    <property type="entry name" value="cobM_cbiF"/>
    <property type="match status" value="1"/>
</dbReference>
<sequence>MNTVYFIGAGPGDPDLITVKGKNIVEKADIIIYAGSLVNKDILNCRKDESKLYNSASMTLEEVIDVMENGIKQGKSVARVHTGDPSIYGAIREQIDRLDELDIKSKVIPGVSSFVASAAALNREFTLPDVSQTVICTRLEGRTPVPESESLEKLASHKASMAIFLSVQMIDNVVDRLLEYYDENTPVAVVQKATWPDQKIVQGTLKDISEKVKEANITKTAQILVGGFLGDKYSLSKLYDKNFSHEYRDAKK</sequence>
<proteinExistence type="inferred from homology"/>
<dbReference type="InterPro" id="IPR014776">
    <property type="entry name" value="4pyrrole_Mease_sub2"/>
</dbReference>
<evidence type="ECO:0000256" key="1">
    <source>
        <dbReference type="ARBA" id="ARBA00004953"/>
    </source>
</evidence>
<evidence type="ECO:0000259" key="7">
    <source>
        <dbReference type="Pfam" id="PF00590"/>
    </source>
</evidence>
<dbReference type="GO" id="GO:0032259">
    <property type="term" value="P:methylation"/>
    <property type="evidence" value="ECO:0007669"/>
    <property type="project" value="UniProtKB-KW"/>
</dbReference>
<dbReference type="InterPro" id="IPR003043">
    <property type="entry name" value="Uropor_MeTrfase_CS"/>
</dbReference>
<keyword evidence="4 8" id="KW-0489">Methyltransferase</keyword>
<dbReference type="PANTHER" id="PTHR45790">
    <property type="entry name" value="SIROHEME SYNTHASE-RELATED"/>
    <property type="match status" value="1"/>
</dbReference>
<evidence type="ECO:0000313" key="9">
    <source>
        <dbReference type="Proteomes" id="UP000467132"/>
    </source>
</evidence>
<dbReference type="InterPro" id="IPR006362">
    <property type="entry name" value="Cbl_synth_CobM/CibF"/>
</dbReference>
<comment type="similarity">
    <text evidence="2">Belongs to the precorrin methyltransferase family.</text>
</comment>
<reference evidence="8 9" key="1">
    <citation type="submission" date="2018-08" db="EMBL/GenBank/DDBJ databases">
        <title>Murine metabolic-syndrome-specific gut microbial biobank.</title>
        <authorList>
            <person name="Liu C."/>
        </authorList>
    </citation>
    <scope>NUCLEOTIDE SEQUENCE [LARGE SCALE GENOMIC DNA]</scope>
    <source>
        <strain evidence="8 9">583</strain>
    </source>
</reference>
<dbReference type="PROSITE" id="PS00839">
    <property type="entry name" value="SUMT_1"/>
    <property type="match status" value="1"/>
</dbReference>
<dbReference type="RefSeq" id="WP_160196953.1">
    <property type="nucleotide sequence ID" value="NZ_QXXA01000006.1"/>
</dbReference>
<evidence type="ECO:0000256" key="4">
    <source>
        <dbReference type="ARBA" id="ARBA00022603"/>
    </source>
</evidence>
<protein>
    <submittedName>
        <fullName evidence="8">Precorrin-4 C(11)-methyltransferase</fullName>
        <ecNumber evidence="8">2.1.1.133</ecNumber>
    </submittedName>
</protein>
<evidence type="ECO:0000256" key="2">
    <source>
        <dbReference type="ARBA" id="ARBA00005879"/>
    </source>
</evidence>
<dbReference type="GO" id="GO:0009236">
    <property type="term" value="P:cobalamin biosynthetic process"/>
    <property type="evidence" value="ECO:0007669"/>
    <property type="project" value="UniProtKB-UniPathway"/>
</dbReference>
<comment type="caution">
    <text evidence="8">The sequence shown here is derived from an EMBL/GenBank/DDBJ whole genome shotgun (WGS) entry which is preliminary data.</text>
</comment>
<feature type="domain" description="Tetrapyrrole methylase" evidence="7">
    <location>
        <begin position="3"/>
        <end position="208"/>
    </location>
</feature>
<keyword evidence="6" id="KW-0949">S-adenosyl-L-methionine</keyword>
<dbReference type="Gene3D" id="3.30.950.10">
    <property type="entry name" value="Methyltransferase, Cobalt-precorrin-4 Transmethylase, Domain 2"/>
    <property type="match status" value="1"/>
</dbReference>
<keyword evidence="3" id="KW-0169">Cobalamin biosynthesis</keyword>
<keyword evidence="9" id="KW-1185">Reference proteome</keyword>
<dbReference type="Pfam" id="PF00590">
    <property type="entry name" value="TP_methylase"/>
    <property type="match status" value="1"/>
</dbReference>
<evidence type="ECO:0000256" key="5">
    <source>
        <dbReference type="ARBA" id="ARBA00022679"/>
    </source>
</evidence>
<dbReference type="AlphaFoldDB" id="A0A845QVC3"/>
<gene>
    <name evidence="8" type="primary">cobM</name>
    <name evidence="8" type="ORF">D3Z33_06315</name>
</gene>
<accession>A0A845QVC3</accession>
<name>A0A845QVC3_9CLOT</name>
<dbReference type="InterPro" id="IPR035996">
    <property type="entry name" value="4pyrrol_Methylase_sf"/>
</dbReference>